<protein>
    <recommendedName>
        <fullName evidence="9 10">Polyprenol-phosphate-mannose--protein mannosyltransferase</fullName>
        <ecNumber evidence="10">2.4.1.-</ecNumber>
    </recommendedName>
</protein>
<comment type="pathway">
    <text evidence="2 10">Protein modification; protein glycosylation.</text>
</comment>
<feature type="transmembrane region" description="Helical" evidence="10">
    <location>
        <begin position="454"/>
        <end position="471"/>
    </location>
</feature>
<dbReference type="Pfam" id="PF16192">
    <property type="entry name" value="PMT_4TMC"/>
    <property type="match status" value="1"/>
</dbReference>
<feature type="transmembrane region" description="Helical" evidence="10">
    <location>
        <begin position="244"/>
        <end position="265"/>
    </location>
</feature>
<dbReference type="InterPro" id="IPR003342">
    <property type="entry name" value="ArnT-like_N"/>
</dbReference>
<dbReference type="PANTHER" id="PTHR10050">
    <property type="entry name" value="DOLICHYL-PHOSPHATE-MANNOSE--PROTEIN MANNOSYLTRANSFERASE"/>
    <property type="match status" value="1"/>
</dbReference>
<evidence type="ECO:0000256" key="7">
    <source>
        <dbReference type="ARBA" id="ARBA00022989"/>
    </source>
</evidence>
<evidence type="ECO:0000259" key="11">
    <source>
        <dbReference type="Pfam" id="PF02366"/>
    </source>
</evidence>
<dbReference type="InterPro" id="IPR027005">
    <property type="entry name" value="PMT-like"/>
</dbReference>
<feature type="domain" description="Protein O-mannosyl-transferase C-terminal four TM" evidence="12">
    <location>
        <begin position="357"/>
        <end position="558"/>
    </location>
</feature>
<gene>
    <name evidence="13" type="ORF">EV138_4914</name>
</gene>
<feature type="transmembrane region" description="Helical" evidence="10">
    <location>
        <begin position="310"/>
        <end position="331"/>
    </location>
</feature>
<evidence type="ECO:0000256" key="6">
    <source>
        <dbReference type="ARBA" id="ARBA00022692"/>
    </source>
</evidence>
<feature type="transmembrane region" description="Helical" evidence="10">
    <location>
        <begin position="153"/>
        <end position="174"/>
    </location>
</feature>
<feature type="domain" description="ArnT-like N-terminal" evidence="11">
    <location>
        <begin position="62"/>
        <end position="312"/>
    </location>
</feature>
<dbReference type="Pfam" id="PF02366">
    <property type="entry name" value="PMT"/>
    <property type="match status" value="1"/>
</dbReference>
<dbReference type="GO" id="GO:0012505">
    <property type="term" value="C:endomembrane system"/>
    <property type="evidence" value="ECO:0007669"/>
    <property type="project" value="UniProtKB-SubCell"/>
</dbReference>
<evidence type="ECO:0000313" key="14">
    <source>
        <dbReference type="Proteomes" id="UP000295151"/>
    </source>
</evidence>
<comment type="similarity">
    <text evidence="3 10">Belongs to the glycosyltransferase 39 family.</text>
</comment>
<keyword evidence="8 10" id="KW-0472">Membrane</keyword>
<dbReference type="Proteomes" id="UP000295151">
    <property type="component" value="Unassembled WGS sequence"/>
</dbReference>
<evidence type="ECO:0000313" key="13">
    <source>
        <dbReference type="EMBL" id="TDU91310.1"/>
    </source>
</evidence>
<proteinExistence type="inferred from homology"/>
<dbReference type="UniPathway" id="UPA00378"/>
<evidence type="ECO:0000256" key="2">
    <source>
        <dbReference type="ARBA" id="ARBA00004922"/>
    </source>
</evidence>
<dbReference type="GO" id="GO:0005886">
    <property type="term" value="C:plasma membrane"/>
    <property type="evidence" value="ECO:0007669"/>
    <property type="project" value="UniProtKB-SubCell"/>
</dbReference>
<feature type="transmembrane region" description="Helical" evidence="10">
    <location>
        <begin position="205"/>
        <end position="223"/>
    </location>
</feature>
<keyword evidence="5 10" id="KW-0808">Transferase</keyword>
<evidence type="ECO:0000256" key="8">
    <source>
        <dbReference type="ARBA" id="ARBA00023136"/>
    </source>
</evidence>
<feature type="transmembrane region" description="Helical" evidence="10">
    <location>
        <begin position="516"/>
        <end position="536"/>
    </location>
</feature>
<feature type="transmembrane region" description="Helical" evidence="10">
    <location>
        <begin position="477"/>
        <end position="496"/>
    </location>
</feature>
<organism evidence="13 14">
    <name type="scientific">Kribbella voronezhensis</name>
    <dbReference type="NCBI Taxonomy" id="2512212"/>
    <lineage>
        <taxon>Bacteria</taxon>
        <taxon>Bacillati</taxon>
        <taxon>Actinomycetota</taxon>
        <taxon>Actinomycetes</taxon>
        <taxon>Propionibacteriales</taxon>
        <taxon>Kribbellaceae</taxon>
        <taxon>Kribbella</taxon>
    </lineage>
</organism>
<reference evidence="13 14" key="1">
    <citation type="submission" date="2019-03" db="EMBL/GenBank/DDBJ databases">
        <title>Genomic Encyclopedia of Type Strains, Phase III (KMG-III): the genomes of soil and plant-associated and newly described type strains.</title>
        <authorList>
            <person name="Whitman W."/>
        </authorList>
    </citation>
    <scope>NUCLEOTIDE SEQUENCE [LARGE SCALE GENOMIC DNA]</scope>
    <source>
        <strain evidence="13 14">VKM Ac-2575</strain>
    </source>
</reference>
<feature type="transmembrane region" description="Helical" evidence="10">
    <location>
        <begin position="271"/>
        <end position="289"/>
    </location>
</feature>
<feature type="transmembrane region" description="Helical" evidence="10">
    <location>
        <begin position="53"/>
        <end position="73"/>
    </location>
</feature>
<dbReference type="AlphaFoldDB" id="A0A4R7TGF3"/>
<accession>A0A4R7TGF3</accession>
<dbReference type="EC" id="2.4.1.-" evidence="10"/>
<evidence type="ECO:0000256" key="5">
    <source>
        <dbReference type="ARBA" id="ARBA00022679"/>
    </source>
</evidence>
<name>A0A4R7TGF3_9ACTN</name>
<keyword evidence="10" id="KW-1003">Cell membrane</keyword>
<evidence type="ECO:0000256" key="4">
    <source>
        <dbReference type="ARBA" id="ARBA00022676"/>
    </source>
</evidence>
<keyword evidence="7 10" id="KW-1133">Transmembrane helix</keyword>
<comment type="caution">
    <text evidence="13">The sequence shown here is derived from an EMBL/GenBank/DDBJ whole genome shotgun (WGS) entry which is preliminary data.</text>
</comment>
<dbReference type="PANTHER" id="PTHR10050:SF46">
    <property type="entry name" value="PROTEIN O-MANNOSYL-TRANSFERASE 2"/>
    <property type="match status" value="1"/>
</dbReference>
<dbReference type="EMBL" id="SOCE01000001">
    <property type="protein sequence ID" value="TDU91310.1"/>
    <property type="molecule type" value="Genomic_DNA"/>
</dbReference>
<sequence>MVSGAPYDGRVTAVIDDDTATAAEVRETLGRDVQGRRLPPLKQRLYPPMPRDFEGGWIATLAITAMAAILRFWNLGNPVKFVFDETYYAKDAYSLLKHGYALQFIDKPEGAADKAILAGNLDVFKTTPSLTVHPEVGKWMIAAGEQLFGMNTFGWRFMPALFGTLTVLLLIRVVRRMTRSTLIGCIAGLLLAVDGLHFVMSRVALLDIFLAFWLVAAVSCLVADRDWSRRRLADSLDQKAEGAVGRLMLVRPWRLAAGVCFGLALGTKWSAIWVMAGFGLLVFAWDLGARRMIGVRHAFWKSALVDGLPAFLSIVLVAVVTYTATWTGWLLHDNAYDHDYASKNPAHGVMKVVPDDFRSLIHYHQEVLAFHTGDYIRHATHPYQSHPAGWPIIARPIGFDAVNDIKPGQPGCDARNQNCLSVISAVGTPLLWWGGALALLAALVLWVGQRDWRFGVAVVGFVTCWVPWFAFDDRPIFFFYAVTMIPFTVIALSLVLGKILGPARTAMQAATPRRLIGSAVVGAFVVLVVLNFAYIWPILTDKVLPHSAWLNRMWFKSWI</sequence>
<evidence type="ECO:0000256" key="10">
    <source>
        <dbReference type="RuleBase" id="RU367007"/>
    </source>
</evidence>
<evidence type="ECO:0000256" key="3">
    <source>
        <dbReference type="ARBA" id="ARBA00007222"/>
    </source>
</evidence>
<keyword evidence="6 10" id="KW-0812">Transmembrane</keyword>
<keyword evidence="14" id="KW-1185">Reference proteome</keyword>
<feature type="transmembrane region" description="Helical" evidence="10">
    <location>
        <begin position="181"/>
        <end position="199"/>
    </location>
</feature>
<keyword evidence="4 10" id="KW-0328">Glycosyltransferase</keyword>
<comment type="subcellular location">
    <subcellularLocation>
        <location evidence="10">Cell membrane</location>
    </subcellularLocation>
    <subcellularLocation>
        <location evidence="1">Endomembrane system</location>
        <topology evidence="1">Multi-pass membrane protein</topology>
    </subcellularLocation>
</comment>
<comment type="function">
    <text evidence="10">Protein O-mannosyltransferase that catalyzes the transfer of a single mannose residue from a polyprenol phospho-mannosyl lipidic donor to the hydroxyl group of selected serine and threonine residues in acceptor proteins.</text>
</comment>
<evidence type="ECO:0000259" key="12">
    <source>
        <dbReference type="Pfam" id="PF16192"/>
    </source>
</evidence>
<dbReference type="GO" id="GO:0004169">
    <property type="term" value="F:dolichyl-phosphate-mannose-protein mannosyltransferase activity"/>
    <property type="evidence" value="ECO:0007669"/>
    <property type="project" value="UniProtKB-UniRule"/>
</dbReference>
<evidence type="ECO:0000256" key="1">
    <source>
        <dbReference type="ARBA" id="ARBA00004127"/>
    </source>
</evidence>
<feature type="transmembrane region" description="Helical" evidence="10">
    <location>
        <begin position="430"/>
        <end position="447"/>
    </location>
</feature>
<evidence type="ECO:0000256" key="9">
    <source>
        <dbReference type="ARBA" id="ARBA00093617"/>
    </source>
</evidence>
<dbReference type="InterPro" id="IPR032421">
    <property type="entry name" value="PMT_4TMC"/>
</dbReference>